<evidence type="ECO:0000313" key="1">
    <source>
        <dbReference type="EMBL" id="OON20148.1"/>
    </source>
</evidence>
<evidence type="ECO:0000313" key="2">
    <source>
        <dbReference type="Proteomes" id="UP000243686"/>
    </source>
</evidence>
<accession>A0A1S8X0B2</accession>
<protein>
    <submittedName>
        <fullName evidence="1">Uncharacterized protein</fullName>
    </submittedName>
</protein>
<reference evidence="1 2" key="1">
    <citation type="submission" date="2015-03" db="EMBL/GenBank/DDBJ databases">
        <title>Draft genome of the nematode, Opisthorchis viverrini.</title>
        <authorList>
            <person name="Mitreva M."/>
        </authorList>
    </citation>
    <scope>NUCLEOTIDE SEQUENCE [LARGE SCALE GENOMIC DNA]</scope>
    <source>
        <strain evidence="1">Khon Kaen</strain>
    </source>
</reference>
<organism evidence="1 2">
    <name type="scientific">Opisthorchis viverrini</name>
    <name type="common">Southeast Asian liver fluke</name>
    <dbReference type="NCBI Taxonomy" id="6198"/>
    <lineage>
        <taxon>Eukaryota</taxon>
        <taxon>Metazoa</taxon>
        <taxon>Spiralia</taxon>
        <taxon>Lophotrochozoa</taxon>
        <taxon>Platyhelminthes</taxon>
        <taxon>Trematoda</taxon>
        <taxon>Digenea</taxon>
        <taxon>Opisthorchiida</taxon>
        <taxon>Opisthorchiata</taxon>
        <taxon>Opisthorchiidae</taxon>
        <taxon>Opisthorchis</taxon>
    </lineage>
</organism>
<proteinExistence type="predicted"/>
<gene>
    <name evidence="1" type="ORF">X801_03977</name>
</gene>
<sequence length="64" mass="7045">MAEPESKRARLSVDAVSCDGRAIEDIDLILNISEQNAILTEDDAGIEGYLRSECSGFECILKNR</sequence>
<dbReference type="Proteomes" id="UP000243686">
    <property type="component" value="Unassembled WGS sequence"/>
</dbReference>
<name>A0A1S8X0B2_OPIVI</name>
<keyword evidence="2" id="KW-1185">Reference proteome</keyword>
<dbReference type="AlphaFoldDB" id="A0A1S8X0B2"/>
<dbReference type="EMBL" id="KV892828">
    <property type="protein sequence ID" value="OON20148.1"/>
    <property type="molecule type" value="Genomic_DNA"/>
</dbReference>